<dbReference type="EMBL" id="ML119774">
    <property type="protein sequence ID" value="RPA74998.1"/>
    <property type="molecule type" value="Genomic_DNA"/>
</dbReference>
<dbReference type="AlphaFoldDB" id="A0A3N4HR85"/>
<name>A0A3N4HR85_ASCIM</name>
<keyword evidence="2" id="KW-1185">Reference proteome</keyword>
<protein>
    <submittedName>
        <fullName evidence="1">Uncharacterized protein</fullName>
    </submittedName>
</protein>
<evidence type="ECO:0000313" key="2">
    <source>
        <dbReference type="Proteomes" id="UP000275078"/>
    </source>
</evidence>
<gene>
    <name evidence="1" type="ORF">BJ508DRAFT_312360</name>
</gene>
<accession>A0A3N4HR85</accession>
<reference evidence="1 2" key="1">
    <citation type="journal article" date="2018" name="Nat. Ecol. Evol.">
        <title>Pezizomycetes genomes reveal the molecular basis of ectomycorrhizal truffle lifestyle.</title>
        <authorList>
            <person name="Murat C."/>
            <person name="Payen T."/>
            <person name="Noel B."/>
            <person name="Kuo A."/>
            <person name="Morin E."/>
            <person name="Chen J."/>
            <person name="Kohler A."/>
            <person name="Krizsan K."/>
            <person name="Balestrini R."/>
            <person name="Da Silva C."/>
            <person name="Montanini B."/>
            <person name="Hainaut M."/>
            <person name="Levati E."/>
            <person name="Barry K.W."/>
            <person name="Belfiori B."/>
            <person name="Cichocki N."/>
            <person name="Clum A."/>
            <person name="Dockter R.B."/>
            <person name="Fauchery L."/>
            <person name="Guy J."/>
            <person name="Iotti M."/>
            <person name="Le Tacon F."/>
            <person name="Lindquist E.A."/>
            <person name="Lipzen A."/>
            <person name="Malagnac F."/>
            <person name="Mello A."/>
            <person name="Molinier V."/>
            <person name="Miyauchi S."/>
            <person name="Poulain J."/>
            <person name="Riccioni C."/>
            <person name="Rubini A."/>
            <person name="Sitrit Y."/>
            <person name="Splivallo R."/>
            <person name="Traeger S."/>
            <person name="Wang M."/>
            <person name="Zifcakova L."/>
            <person name="Wipf D."/>
            <person name="Zambonelli A."/>
            <person name="Paolocci F."/>
            <person name="Nowrousian M."/>
            <person name="Ottonello S."/>
            <person name="Baldrian P."/>
            <person name="Spatafora J.W."/>
            <person name="Henrissat B."/>
            <person name="Nagy L.G."/>
            <person name="Aury J.M."/>
            <person name="Wincker P."/>
            <person name="Grigoriev I.V."/>
            <person name="Bonfante P."/>
            <person name="Martin F.M."/>
        </authorList>
    </citation>
    <scope>NUCLEOTIDE SEQUENCE [LARGE SCALE GENOMIC DNA]</scope>
    <source>
        <strain evidence="1 2">RN42</strain>
    </source>
</reference>
<dbReference type="Proteomes" id="UP000275078">
    <property type="component" value="Unassembled WGS sequence"/>
</dbReference>
<evidence type="ECO:0000313" key="1">
    <source>
        <dbReference type="EMBL" id="RPA74998.1"/>
    </source>
</evidence>
<proteinExistence type="predicted"/>
<sequence>MPPSPISRTPRIEYLFRKLHDSPARWNYDNNRAPPIPIGREETAVTRFMQVLPADTRNKAAPELDLQVLPADKRYKAASTRGLRTREIEITASLLPPNSIRRSQFMQALPADTRYKRRLVELQEQRKESWILILEAGPSSASRTTYLGINTGLPPLFSVLILISTSHLNLDLKVRAGPAGVAGRVMDLNPRCWKSNPARATQVASPYSSVHIHFIFYLICKYGDVYRLPSRFTTFSRSRLYLAFLPPSHDLTRTRNQQQPRTLNTEIRGVPRLADNAHLSDENVRTV</sequence>
<organism evidence="1 2">
    <name type="scientific">Ascobolus immersus RN42</name>
    <dbReference type="NCBI Taxonomy" id="1160509"/>
    <lineage>
        <taxon>Eukaryota</taxon>
        <taxon>Fungi</taxon>
        <taxon>Dikarya</taxon>
        <taxon>Ascomycota</taxon>
        <taxon>Pezizomycotina</taxon>
        <taxon>Pezizomycetes</taxon>
        <taxon>Pezizales</taxon>
        <taxon>Ascobolaceae</taxon>
        <taxon>Ascobolus</taxon>
    </lineage>
</organism>